<dbReference type="SUPFAM" id="SSF49503">
    <property type="entry name" value="Cupredoxins"/>
    <property type="match status" value="1"/>
</dbReference>
<feature type="chain" id="PRO_5035295560" description="Plastocyanin" evidence="1">
    <location>
        <begin position="22"/>
        <end position="121"/>
    </location>
</feature>
<comment type="caution">
    <text evidence="2">The sequence shown here is derived from an EMBL/GenBank/DDBJ whole genome shotgun (WGS) entry which is preliminary data.</text>
</comment>
<evidence type="ECO:0000256" key="1">
    <source>
        <dbReference type="SAM" id="SignalP"/>
    </source>
</evidence>
<evidence type="ECO:0008006" key="4">
    <source>
        <dbReference type="Google" id="ProtNLM"/>
    </source>
</evidence>
<dbReference type="EMBL" id="BMJV01000002">
    <property type="protein sequence ID" value="GGG67839.1"/>
    <property type="molecule type" value="Genomic_DNA"/>
</dbReference>
<accession>A0A8J3EG01</accession>
<proteinExistence type="predicted"/>
<evidence type="ECO:0000313" key="3">
    <source>
        <dbReference type="Proteomes" id="UP000617145"/>
    </source>
</evidence>
<keyword evidence="1" id="KW-0732">Signal</keyword>
<dbReference type="InterPro" id="IPR008972">
    <property type="entry name" value="Cupredoxin"/>
</dbReference>
<reference evidence="2" key="2">
    <citation type="submission" date="2020-09" db="EMBL/GenBank/DDBJ databases">
        <authorList>
            <person name="Sun Q."/>
            <person name="Zhou Y."/>
        </authorList>
    </citation>
    <scope>NUCLEOTIDE SEQUENCE</scope>
    <source>
        <strain evidence="2">CGMCC 1.15762</strain>
    </source>
</reference>
<reference evidence="2" key="1">
    <citation type="journal article" date="2014" name="Int. J. Syst. Evol. Microbiol.">
        <title>Complete genome sequence of Corynebacterium casei LMG S-19264T (=DSM 44701T), isolated from a smear-ripened cheese.</title>
        <authorList>
            <consortium name="US DOE Joint Genome Institute (JGI-PGF)"/>
            <person name="Walter F."/>
            <person name="Albersmeier A."/>
            <person name="Kalinowski J."/>
            <person name="Ruckert C."/>
        </authorList>
    </citation>
    <scope>NUCLEOTIDE SEQUENCE</scope>
    <source>
        <strain evidence="2">CGMCC 1.15762</strain>
    </source>
</reference>
<evidence type="ECO:0000313" key="2">
    <source>
        <dbReference type="EMBL" id="GGG67839.1"/>
    </source>
</evidence>
<dbReference type="RefSeq" id="WP_188789476.1">
    <property type="nucleotide sequence ID" value="NZ_BMJV01000002.1"/>
</dbReference>
<feature type="signal peptide" evidence="1">
    <location>
        <begin position="1"/>
        <end position="21"/>
    </location>
</feature>
<protein>
    <recommendedName>
        <fullName evidence="4">Plastocyanin</fullName>
    </recommendedName>
</protein>
<dbReference type="AlphaFoldDB" id="A0A8J3EG01"/>
<gene>
    <name evidence="2" type="ORF">GCM10011415_13660</name>
</gene>
<name>A0A8J3EG01_9RHOB</name>
<keyword evidence="3" id="KW-1185">Reference proteome</keyword>
<dbReference type="Proteomes" id="UP000617145">
    <property type="component" value="Unassembled WGS sequence"/>
</dbReference>
<organism evidence="2 3">
    <name type="scientific">Salipiger pallidus</name>
    <dbReference type="NCBI Taxonomy" id="1775170"/>
    <lineage>
        <taxon>Bacteria</taxon>
        <taxon>Pseudomonadati</taxon>
        <taxon>Pseudomonadota</taxon>
        <taxon>Alphaproteobacteria</taxon>
        <taxon>Rhodobacterales</taxon>
        <taxon>Roseobacteraceae</taxon>
        <taxon>Salipiger</taxon>
    </lineage>
</organism>
<sequence length="121" mass="12669">MLRKSAILATLIGALAGPAAAVEHYVIIVGDGFFPDQVFPAIGDTVRFVNQSGTSTSASATDDTWTTGVLEPDAQYVLNVTDGMAQDFVSPLSASSGTVGVIDYHNAPPLEFETNSEPNHN</sequence>